<dbReference type="GO" id="GO:0006396">
    <property type="term" value="P:RNA processing"/>
    <property type="evidence" value="ECO:0007669"/>
    <property type="project" value="InterPro"/>
</dbReference>
<dbReference type="RefSeq" id="WP_056978399.1">
    <property type="nucleotide sequence ID" value="NZ_AYZR01000008.1"/>
</dbReference>
<dbReference type="EMBL" id="AYZR01000008">
    <property type="protein sequence ID" value="KRM93931.1"/>
    <property type="molecule type" value="Genomic_DNA"/>
</dbReference>
<keyword evidence="3 6" id="KW-0808">Transferase</keyword>
<keyword evidence="7" id="KW-1185">Reference proteome</keyword>
<evidence type="ECO:0000256" key="1">
    <source>
        <dbReference type="ARBA" id="ARBA00007228"/>
    </source>
</evidence>
<dbReference type="Gene3D" id="3.30.1330.30">
    <property type="match status" value="1"/>
</dbReference>
<gene>
    <name evidence="6" type="ORF">FC56_GL000652</name>
</gene>
<evidence type="ECO:0000313" key="6">
    <source>
        <dbReference type="EMBL" id="KRM93931.1"/>
    </source>
</evidence>
<dbReference type="InterPro" id="IPR013123">
    <property type="entry name" value="SpoU_subst-bd"/>
</dbReference>
<name>A0A0R2D0A0_9LACO</name>
<evidence type="ECO:0000256" key="2">
    <source>
        <dbReference type="ARBA" id="ARBA00022603"/>
    </source>
</evidence>
<dbReference type="AlphaFoldDB" id="A0A0R2D0A0"/>
<reference evidence="6 7" key="1">
    <citation type="journal article" date="2015" name="Genome Announc.">
        <title>Expanding the biotechnology potential of lactobacilli through comparative genomics of 213 strains and associated genera.</title>
        <authorList>
            <person name="Sun Z."/>
            <person name="Harris H.M."/>
            <person name="McCann A."/>
            <person name="Guo C."/>
            <person name="Argimon S."/>
            <person name="Zhang W."/>
            <person name="Yang X."/>
            <person name="Jeffery I.B."/>
            <person name="Cooney J.C."/>
            <person name="Kagawa T.F."/>
            <person name="Liu W."/>
            <person name="Song Y."/>
            <person name="Salvetti E."/>
            <person name="Wrobel A."/>
            <person name="Rasinkangas P."/>
            <person name="Parkhill J."/>
            <person name="Rea M.C."/>
            <person name="O'Sullivan O."/>
            <person name="Ritari J."/>
            <person name="Douillard F.P."/>
            <person name="Paul Ross R."/>
            <person name="Yang R."/>
            <person name="Briner A.E."/>
            <person name="Felis G.E."/>
            <person name="de Vos W.M."/>
            <person name="Barrangou R."/>
            <person name="Klaenhammer T.R."/>
            <person name="Caufield P.W."/>
            <person name="Cui Y."/>
            <person name="Zhang H."/>
            <person name="O'Toole P.W."/>
        </authorList>
    </citation>
    <scope>NUCLEOTIDE SEQUENCE [LARGE SCALE GENOMIC DNA]</scope>
    <source>
        <strain evidence="6 7">DSM 24302</strain>
    </source>
</reference>
<dbReference type="InterPro" id="IPR029026">
    <property type="entry name" value="tRNA_m1G_MTases_N"/>
</dbReference>
<dbReference type="SUPFAM" id="SSF55315">
    <property type="entry name" value="L30e-like"/>
    <property type="match status" value="1"/>
</dbReference>
<feature type="domain" description="RNA 2-O ribose methyltransferase substrate binding" evidence="5">
    <location>
        <begin position="34"/>
        <end position="104"/>
    </location>
</feature>
<dbReference type="PANTHER" id="PTHR43191:SF2">
    <property type="entry name" value="RRNA METHYLTRANSFERASE 3, MITOCHONDRIAL"/>
    <property type="match status" value="1"/>
</dbReference>
<dbReference type="InterPro" id="IPR001537">
    <property type="entry name" value="SpoU_MeTrfase"/>
</dbReference>
<dbReference type="PANTHER" id="PTHR43191">
    <property type="entry name" value="RRNA METHYLTRANSFERASE 3"/>
    <property type="match status" value="1"/>
</dbReference>
<dbReference type="GO" id="GO:0003723">
    <property type="term" value="F:RNA binding"/>
    <property type="evidence" value="ECO:0007669"/>
    <property type="project" value="InterPro"/>
</dbReference>
<evidence type="ECO:0000256" key="3">
    <source>
        <dbReference type="ARBA" id="ARBA00022679"/>
    </source>
</evidence>
<dbReference type="InterPro" id="IPR029028">
    <property type="entry name" value="Alpha/beta_knot_MTases"/>
</dbReference>
<dbReference type="InterPro" id="IPR051259">
    <property type="entry name" value="rRNA_Methyltransferase"/>
</dbReference>
<dbReference type="GO" id="GO:0005737">
    <property type="term" value="C:cytoplasm"/>
    <property type="evidence" value="ECO:0007669"/>
    <property type="project" value="UniProtKB-ARBA"/>
</dbReference>
<dbReference type="InterPro" id="IPR029064">
    <property type="entry name" value="Ribosomal_eL30-like_sf"/>
</dbReference>
<dbReference type="CDD" id="cd18095">
    <property type="entry name" value="SpoU-like_rRNA-MTase"/>
    <property type="match status" value="1"/>
</dbReference>
<evidence type="ECO:0000256" key="4">
    <source>
        <dbReference type="SAM" id="MobiDB-lite"/>
    </source>
</evidence>
<comment type="similarity">
    <text evidence="1">Belongs to the class IV-like SAM-binding methyltransferase superfamily. RNA methyltransferase TrmH family.</text>
</comment>
<evidence type="ECO:0000259" key="5">
    <source>
        <dbReference type="SMART" id="SM00967"/>
    </source>
</evidence>
<dbReference type="SUPFAM" id="SSF75217">
    <property type="entry name" value="alpha/beta knot"/>
    <property type="match status" value="1"/>
</dbReference>
<comment type="caution">
    <text evidence="6">The sequence shown here is derived from an EMBL/GenBank/DDBJ whole genome shotgun (WGS) entry which is preliminary data.</text>
</comment>
<dbReference type="Pfam" id="PF00588">
    <property type="entry name" value="SpoU_methylase"/>
    <property type="match status" value="1"/>
</dbReference>
<proteinExistence type="inferred from homology"/>
<accession>A0A0R2D0A0</accession>
<dbReference type="GO" id="GO:0008173">
    <property type="term" value="F:RNA methyltransferase activity"/>
    <property type="evidence" value="ECO:0007669"/>
    <property type="project" value="InterPro"/>
</dbReference>
<organism evidence="6 7">
    <name type="scientific">Lentilactobacillus senioris DSM 24302 = JCM 17472</name>
    <dbReference type="NCBI Taxonomy" id="1423802"/>
    <lineage>
        <taxon>Bacteria</taxon>
        <taxon>Bacillati</taxon>
        <taxon>Bacillota</taxon>
        <taxon>Bacilli</taxon>
        <taxon>Lactobacillales</taxon>
        <taxon>Lactobacillaceae</taxon>
        <taxon>Lentilactobacillus</taxon>
    </lineage>
</organism>
<feature type="compositionally biased region" description="Basic residues" evidence="4">
    <location>
        <begin position="14"/>
        <end position="23"/>
    </location>
</feature>
<dbReference type="STRING" id="1423802.FC56_GL000652"/>
<evidence type="ECO:0000313" key="7">
    <source>
        <dbReference type="Proteomes" id="UP000051256"/>
    </source>
</evidence>
<dbReference type="InterPro" id="IPR053888">
    <property type="entry name" value="MRM3-like_sub_bind"/>
</dbReference>
<dbReference type="Pfam" id="PF22435">
    <property type="entry name" value="MRM3-like_sub_bind"/>
    <property type="match status" value="1"/>
</dbReference>
<feature type="compositionally biased region" description="Polar residues" evidence="4">
    <location>
        <begin position="1"/>
        <end position="13"/>
    </location>
</feature>
<dbReference type="Proteomes" id="UP000051256">
    <property type="component" value="Unassembled WGS sequence"/>
</dbReference>
<sequence length="259" mass="28443">MQNVERITSNQNSHVKRWSKLQTKKGRKESGTYLLEGWHLVSEALKAGIDLVEIMVVDPNDWNQLKSLPTTTMRYEITEEVAKHISSTKTPQGVFATVLVNNESNKIPNNLHGQWLLLDQLQDPGNVGTIVRTADAAGLTGVVLGDGSVDLYNPKVVRSMQGSQFHINLLSGNLLEWLTEFEYQDIPTYGTELNPQAVAYDQVPTGESFGLIMGNEGNGTSSEILAATTKNLYIPMNGKAESLNVAVAAGILMFQLTKK</sequence>
<feature type="region of interest" description="Disordered" evidence="4">
    <location>
        <begin position="1"/>
        <end position="23"/>
    </location>
</feature>
<dbReference type="PATRIC" id="fig|1423802.4.peg.662"/>
<dbReference type="SMART" id="SM00967">
    <property type="entry name" value="SpoU_sub_bind"/>
    <property type="match status" value="1"/>
</dbReference>
<protein>
    <submittedName>
        <fullName evidence="6">RNA methyltransferase, TrmH family</fullName>
    </submittedName>
</protein>
<dbReference type="GO" id="GO:0032259">
    <property type="term" value="P:methylation"/>
    <property type="evidence" value="ECO:0007669"/>
    <property type="project" value="UniProtKB-KW"/>
</dbReference>
<dbReference type="Gene3D" id="3.40.1280.10">
    <property type="match status" value="1"/>
</dbReference>
<keyword evidence="2 6" id="KW-0489">Methyltransferase</keyword>